<gene>
    <name evidence="12" type="ORF">HDID_LOCUS8548</name>
    <name evidence="13" type="ORF">WMSIL1_LOCUS5708</name>
</gene>
<evidence type="ECO:0000313" key="14">
    <source>
        <dbReference type="Proteomes" id="UP000274504"/>
    </source>
</evidence>
<evidence type="ECO:0000256" key="7">
    <source>
        <dbReference type="ARBA" id="ARBA00022989"/>
    </source>
</evidence>
<keyword evidence="8" id="KW-0496">Mitochondrion</keyword>
<dbReference type="EMBL" id="CABIJS010000188">
    <property type="protein sequence ID" value="VUZ45733.1"/>
    <property type="molecule type" value="Genomic_DNA"/>
</dbReference>
<dbReference type="InterPro" id="IPR018108">
    <property type="entry name" value="MCP_transmembrane"/>
</dbReference>
<dbReference type="InterPro" id="IPR045315">
    <property type="entry name" value="Mtm1-like"/>
</dbReference>
<dbReference type="Pfam" id="PF00153">
    <property type="entry name" value="Mito_carr"/>
    <property type="match status" value="4"/>
</dbReference>
<dbReference type="EMBL" id="UYSG01011096">
    <property type="protein sequence ID" value="VDL60866.1"/>
    <property type="molecule type" value="Genomic_DNA"/>
</dbReference>
<keyword evidence="5" id="KW-0677">Repeat</keyword>
<dbReference type="WBParaSite" id="HDID_0000855001-mRNA-1">
    <property type="protein sequence ID" value="HDID_0000855001-mRNA-1"/>
    <property type="gene ID" value="HDID_0000855001"/>
</dbReference>
<feature type="repeat" description="Solcar" evidence="10">
    <location>
        <begin position="12"/>
        <end position="171"/>
    </location>
</feature>
<reference evidence="12 14" key="2">
    <citation type="submission" date="2018-11" db="EMBL/GenBank/DDBJ databases">
        <authorList>
            <consortium name="Pathogen Informatics"/>
        </authorList>
    </citation>
    <scope>NUCLEOTIDE SEQUENCE [LARGE SCALE GENOMIC DNA]</scope>
</reference>
<keyword evidence="9 10" id="KW-0472">Membrane</keyword>
<keyword evidence="6" id="KW-0999">Mitochondrion inner membrane</keyword>
<dbReference type="PANTHER" id="PTHR45760">
    <property type="entry name" value="FI19922P1-RELATED"/>
    <property type="match status" value="1"/>
</dbReference>
<evidence type="ECO:0000313" key="15">
    <source>
        <dbReference type="Proteomes" id="UP000321570"/>
    </source>
</evidence>
<dbReference type="PANTHER" id="PTHR45760:SF2">
    <property type="entry name" value="FI19922P1-RELATED"/>
    <property type="match status" value="1"/>
</dbReference>
<evidence type="ECO:0000256" key="6">
    <source>
        <dbReference type="ARBA" id="ARBA00022792"/>
    </source>
</evidence>
<evidence type="ECO:0000313" key="12">
    <source>
        <dbReference type="EMBL" id="VDL60866.1"/>
    </source>
</evidence>
<evidence type="ECO:0000256" key="4">
    <source>
        <dbReference type="ARBA" id="ARBA00022692"/>
    </source>
</evidence>
<organism evidence="16">
    <name type="scientific">Hymenolepis diminuta</name>
    <name type="common">Rat tapeworm</name>
    <dbReference type="NCBI Taxonomy" id="6216"/>
    <lineage>
        <taxon>Eukaryota</taxon>
        <taxon>Metazoa</taxon>
        <taxon>Spiralia</taxon>
        <taxon>Lophotrochozoa</taxon>
        <taxon>Platyhelminthes</taxon>
        <taxon>Cestoda</taxon>
        <taxon>Eucestoda</taxon>
        <taxon>Cyclophyllidea</taxon>
        <taxon>Hymenolepididae</taxon>
        <taxon>Hymenolepis</taxon>
    </lineage>
</organism>
<protein>
    <submittedName>
        <fullName evidence="16">Solute carrier family 25 member 40</fullName>
    </submittedName>
</protein>
<dbReference type="PROSITE" id="PS50920">
    <property type="entry name" value="SOLCAR"/>
    <property type="match status" value="3"/>
</dbReference>
<feature type="repeat" description="Solcar" evidence="10">
    <location>
        <begin position="189"/>
        <end position="273"/>
    </location>
</feature>
<evidence type="ECO:0000256" key="1">
    <source>
        <dbReference type="ARBA" id="ARBA00004448"/>
    </source>
</evidence>
<keyword evidence="7" id="KW-1133">Transmembrane helix</keyword>
<dbReference type="SUPFAM" id="SSF103506">
    <property type="entry name" value="Mitochondrial carrier"/>
    <property type="match status" value="1"/>
</dbReference>
<dbReference type="Proteomes" id="UP000274504">
    <property type="component" value="Unassembled WGS sequence"/>
</dbReference>
<dbReference type="AlphaFoldDB" id="A0A0R3ST58"/>
<feature type="repeat" description="Solcar" evidence="10">
    <location>
        <begin position="291"/>
        <end position="383"/>
    </location>
</feature>
<dbReference type="GO" id="GO:0005743">
    <property type="term" value="C:mitochondrial inner membrane"/>
    <property type="evidence" value="ECO:0007669"/>
    <property type="project" value="UniProtKB-SubCell"/>
</dbReference>
<reference evidence="16" key="1">
    <citation type="submission" date="2017-02" db="UniProtKB">
        <authorList>
            <consortium name="WormBaseParasite"/>
        </authorList>
    </citation>
    <scope>IDENTIFICATION</scope>
</reference>
<comment type="subcellular location">
    <subcellularLocation>
        <location evidence="1">Mitochondrion inner membrane</location>
        <topology evidence="1">Multi-pass membrane protein</topology>
    </subcellularLocation>
</comment>
<keyword evidence="4 10" id="KW-0812">Transmembrane</keyword>
<keyword evidence="15" id="KW-1185">Reference proteome</keyword>
<evidence type="ECO:0000256" key="8">
    <source>
        <dbReference type="ARBA" id="ARBA00023128"/>
    </source>
</evidence>
<evidence type="ECO:0000256" key="11">
    <source>
        <dbReference type="RuleBase" id="RU000488"/>
    </source>
</evidence>
<sequence length="387" mass="43163">MRDHKGCGQGDLTISKRIVASASGGIITSLVMTPLDVVKIRMQSASRTNGCFLYCNGLMDHLCACSSNYLPGESKSKVWFRRPTNSKSFLVRSPTCRHPEGISYCIYHSGLKQYPYIPSVNNWSMTSREAMTSIVKTEGVLSLWSGLSPTLFMALPQTVIYFSVNDLLKCRINQMFNTHGYPADNSHLIGYLVPPVVGAVSRIFSVFTISPLELMRTKMQSKPMTLRAFYDTAKSTVVQDGLRSLWIGVGPTLLRDIPFSAIFWCTFDYNKNRYCRNRVSASFYGETPVNIDFSVAFFYGAVAGFSAGLATHPFDVVKTHRQLELGESLFGKKSYSKSTWTALKQLYSQKGLRSLYSGFTPRLLKTTTASALMVSIFEVVKQNLIAD</sequence>
<evidence type="ECO:0000256" key="10">
    <source>
        <dbReference type="PROSITE-ProRule" id="PRU00282"/>
    </source>
</evidence>
<keyword evidence="3 11" id="KW-0813">Transport</keyword>
<dbReference type="Proteomes" id="UP000321570">
    <property type="component" value="Unassembled WGS sequence"/>
</dbReference>
<dbReference type="STRING" id="6216.A0A0R3ST58"/>
<dbReference type="GO" id="GO:1990542">
    <property type="term" value="P:mitochondrial transmembrane transport"/>
    <property type="evidence" value="ECO:0007669"/>
    <property type="project" value="InterPro"/>
</dbReference>
<evidence type="ECO:0000256" key="5">
    <source>
        <dbReference type="ARBA" id="ARBA00022737"/>
    </source>
</evidence>
<evidence type="ECO:0000313" key="13">
    <source>
        <dbReference type="EMBL" id="VUZ45733.1"/>
    </source>
</evidence>
<evidence type="ECO:0000313" key="16">
    <source>
        <dbReference type="WBParaSite" id="HDID_0000855001-mRNA-1"/>
    </source>
</evidence>
<comment type="similarity">
    <text evidence="2 11">Belongs to the mitochondrial carrier (TC 2.A.29) family.</text>
</comment>
<proteinExistence type="inferred from homology"/>
<dbReference type="OrthoDB" id="1747031at2759"/>
<name>A0A0R3ST58_HYMDI</name>
<evidence type="ECO:0000256" key="9">
    <source>
        <dbReference type="ARBA" id="ARBA00023136"/>
    </source>
</evidence>
<evidence type="ECO:0000256" key="2">
    <source>
        <dbReference type="ARBA" id="ARBA00006375"/>
    </source>
</evidence>
<dbReference type="Gene3D" id="1.50.40.10">
    <property type="entry name" value="Mitochondrial carrier domain"/>
    <property type="match status" value="2"/>
</dbReference>
<dbReference type="InterPro" id="IPR023395">
    <property type="entry name" value="MCP_dom_sf"/>
</dbReference>
<accession>A0A0R3ST58</accession>
<evidence type="ECO:0000256" key="3">
    <source>
        <dbReference type="ARBA" id="ARBA00022448"/>
    </source>
</evidence>
<reference evidence="13 15" key="3">
    <citation type="submission" date="2019-07" db="EMBL/GenBank/DDBJ databases">
        <authorList>
            <person name="Jastrzebski P J."/>
            <person name="Paukszto L."/>
            <person name="Jastrzebski P J."/>
        </authorList>
    </citation>
    <scope>NUCLEOTIDE SEQUENCE [LARGE SCALE GENOMIC DNA]</scope>
    <source>
        <strain evidence="13 15">WMS-il1</strain>
    </source>
</reference>